<dbReference type="HOGENOM" id="CLU_504107_0_0_7"/>
<protein>
    <submittedName>
        <fullName evidence="2">Exported protein</fullName>
    </submittedName>
</protein>
<gene>
    <name evidence="2" type="ordered locus">BMS_3371</name>
</gene>
<evidence type="ECO:0000313" key="3">
    <source>
        <dbReference type="Proteomes" id="UP000008963"/>
    </source>
</evidence>
<proteinExistence type="predicted"/>
<reference evidence="3" key="1">
    <citation type="journal article" date="2013" name="ISME J.">
        <title>A small predatory core genome in the divergent marine Bacteriovorax marinus SJ and the terrestrial Bdellovibrio bacteriovorus.</title>
        <authorList>
            <person name="Crossman L.C."/>
            <person name="Chen H."/>
            <person name="Cerdeno-Tarraga A.M."/>
            <person name="Brooks K."/>
            <person name="Quail M.A."/>
            <person name="Pineiro S.A."/>
            <person name="Hobley L."/>
            <person name="Sockett R.E."/>
            <person name="Bentley S.D."/>
            <person name="Parkhill J."/>
            <person name="Williams H.N."/>
            <person name="Stine O.C."/>
        </authorList>
    </citation>
    <scope>NUCLEOTIDE SEQUENCE [LARGE SCALE GENOMIC DNA]</scope>
    <source>
        <strain evidence="3">ATCC BAA-682 / DSM 15412 / SJ</strain>
    </source>
</reference>
<dbReference type="Proteomes" id="UP000008963">
    <property type="component" value="Chromosome"/>
</dbReference>
<evidence type="ECO:0000256" key="1">
    <source>
        <dbReference type="SAM" id="SignalP"/>
    </source>
</evidence>
<sequence>MKLLLFLFMISSPVFAGQVPCEPSSEPIEAKVMAEEILKTFKVSHWSASSDDIEDSPCKGKVPTLEEMKRANNKLLDSPKVEKREIVGAEFENESEQMLRMFDLLVQKRRFSGEGYILPNQKDYSHLTKGSCKKVRCALNQLFGESYSENAMYLLSQYELNVSPVGLGNDKTKKFSDKELKSIHQSVADLPKSLFPIRIAKSFRRSSLSNGNTLGNATIMLFEGITKYNHNEKTGICTHEFAHNFSDRGKLDESPDWLNISGWIDNGGKWERDSSRNHTFVSKYAMANPGEDFAESVVAYRYNPDALRAASPEKYDFIKELVFKGREYTEGNEKSCQGQTLLEVQMEATLNKDVKEFERENSEFKYDQSLASCSKEIMMRFDGRRDDDLKKCISKIYQKKMLEQNWDKISSEFNYPEKAKELINENFFDMNLNIGDDFLDQKMREIDAELGRIEEDSMKGLVGTMNLYRKFTKETNVKDFCENDIVKYGYLKFRELENGLESVYLNRNRDSIDERVRVACNKAFKTMDDLKRRVELSDIL</sequence>
<evidence type="ECO:0000313" key="2">
    <source>
        <dbReference type="EMBL" id="CBW28114.1"/>
    </source>
</evidence>
<keyword evidence="1" id="KW-0732">Signal</keyword>
<dbReference type="STRING" id="862908.BMS_3371"/>
<dbReference type="GO" id="GO:0008237">
    <property type="term" value="F:metallopeptidase activity"/>
    <property type="evidence" value="ECO:0007669"/>
    <property type="project" value="InterPro"/>
</dbReference>
<dbReference type="KEGG" id="bmx:BMS_3371"/>
<dbReference type="EMBL" id="FQ312005">
    <property type="protein sequence ID" value="CBW28114.1"/>
    <property type="molecule type" value="Genomic_DNA"/>
</dbReference>
<feature type="signal peptide" evidence="1">
    <location>
        <begin position="1"/>
        <end position="16"/>
    </location>
</feature>
<dbReference type="SUPFAM" id="SSF55486">
    <property type="entry name" value="Metalloproteases ('zincins'), catalytic domain"/>
    <property type="match status" value="1"/>
</dbReference>
<dbReference type="RefSeq" id="WP_014245883.1">
    <property type="nucleotide sequence ID" value="NC_016620.1"/>
</dbReference>
<organism evidence="2 3">
    <name type="scientific">Halobacteriovorax marinus (strain ATCC BAA-682 / DSM 15412 / SJ)</name>
    <name type="common">Bacteriovorax marinus</name>
    <dbReference type="NCBI Taxonomy" id="862908"/>
    <lineage>
        <taxon>Bacteria</taxon>
        <taxon>Pseudomonadati</taxon>
        <taxon>Bdellovibrionota</taxon>
        <taxon>Bacteriovoracia</taxon>
        <taxon>Bacteriovoracales</taxon>
        <taxon>Halobacteriovoraceae</taxon>
        <taxon>Halobacteriovorax</taxon>
    </lineage>
</organism>
<dbReference type="OrthoDB" id="5287598at2"/>
<name>E1X144_HALMS</name>
<feature type="chain" id="PRO_5003154661" evidence="1">
    <location>
        <begin position="17"/>
        <end position="540"/>
    </location>
</feature>
<dbReference type="InterPro" id="IPR024079">
    <property type="entry name" value="MetalloPept_cat_dom_sf"/>
</dbReference>
<dbReference type="AlphaFoldDB" id="E1X144"/>
<keyword evidence="3" id="KW-1185">Reference proteome</keyword>
<dbReference type="PATRIC" id="fig|862908.3.peg.3224"/>
<accession>E1X144</accession>
<dbReference type="Gene3D" id="3.40.390.10">
    <property type="entry name" value="Collagenase (Catalytic Domain)"/>
    <property type="match status" value="1"/>
</dbReference>